<evidence type="ECO:0000259" key="8">
    <source>
        <dbReference type="PROSITE" id="PS50928"/>
    </source>
</evidence>
<dbReference type="GO" id="GO:0010438">
    <property type="term" value="P:cellular response to sulfur starvation"/>
    <property type="evidence" value="ECO:0007669"/>
    <property type="project" value="TreeGrafter"/>
</dbReference>
<comment type="caution">
    <text evidence="9">The sequence shown here is derived from an EMBL/GenBank/DDBJ whole genome shotgun (WGS) entry which is preliminary data.</text>
</comment>
<name>A0A1S1UAF5_9BURK</name>
<feature type="transmembrane region" description="Helical" evidence="7">
    <location>
        <begin position="99"/>
        <end position="119"/>
    </location>
</feature>
<dbReference type="Proteomes" id="UP000179840">
    <property type="component" value="Unassembled WGS sequence"/>
</dbReference>
<dbReference type="PANTHER" id="PTHR30151">
    <property type="entry name" value="ALKANE SULFONATE ABC TRANSPORTER-RELATED, MEMBRANE SUBUNIT"/>
    <property type="match status" value="1"/>
</dbReference>
<evidence type="ECO:0000256" key="6">
    <source>
        <dbReference type="ARBA" id="ARBA00023136"/>
    </source>
</evidence>
<protein>
    <submittedName>
        <fullName evidence="9">ABC transporter permease</fullName>
    </submittedName>
</protein>
<dbReference type="EMBL" id="LFKP01000008">
    <property type="protein sequence ID" value="OHV96754.1"/>
    <property type="molecule type" value="Genomic_DNA"/>
</dbReference>
<feature type="transmembrane region" description="Helical" evidence="7">
    <location>
        <begin position="215"/>
        <end position="235"/>
    </location>
</feature>
<feature type="transmembrane region" description="Helical" evidence="7">
    <location>
        <begin position="165"/>
        <end position="186"/>
    </location>
</feature>
<evidence type="ECO:0000256" key="7">
    <source>
        <dbReference type="RuleBase" id="RU363032"/>
    </source>
</evidence>
<keyword evidence="2 7" id="KW-0813">Transport</keyword>
<dbReference type="CDD" id="cd06261">
    <property type="entry name" value="TM_PBP2"/>
    <property type="match status" value="1"/>
</dbReference>
<dbReference type="Pfam" id="PF00528">
    <property type="entry name" value="BPD_transp_1"/>
    <property type="match status" value="1"/>
</dbReference>
<dbReference type="InterPro" id="IPR000515">
    <property type="entry name" value="MetI-like"/>
</dbReference>
<feature type="transmembrane region" description="Helical" evidence="7">
    <location>
        <begin position="63"/>
        <end position="87"/>
    </location>
</feature>
<dbReference type="PANTHER" id="PTHR30151:SF25">
    <property type="entry name" value="TAURINE TRANSPORT SYSTEM PERMEASE PROTEIN TAUC"/>
    <property type="match status" value="1"/>
</dbReference>
<evidence type="ECO:0000313" key="10">
    <source>
        <dbReference type="Proteomes" id="UP000179840"/>
    </source>
</evidence>
<evidence type="ECO:0000256" key="2">
    <source>
        <dbReference type="ARBA" id="ARBA00022448"/>
    </source>
</evidence>
<dbReference type="AlphaFoldDB" id="A0A1S1UAF5"/>
<dbReference type="FunFam" id="1.10.3720.10:FF:000003">
    <property type="entry name" value="Aliphatic sulfonate ABC transporter permease"/>
    <property type="match status" value="1"/>
</dbReference>
<accession>A0A1S1UAF5</accession>
<evidence type="ECO:0000256" key="5">
    <source>
        <dbReference type="ARBA" id="ARBA00022989"/>
    </source>
</evidence>
<comment type="subcellular location">
    <subcellularLocation>
        <location evidence="1 7">Cell membrane</location>
        <topology evidence="1 7">Multi-pass membrane protein</topology>
    </subcellularLocation>
</comment>
<gene>
    <name evidence="9" type="ORF">AKG95_12130</name>
</gene>
<dbReference type="GO" id="GO:0042918">
    <property type="term" value="P:alkanesulfonate transmembrane transport"/>
    <property type="evidence" value="ECO:0007669"/>
    <property type="project" value="UniProtKB-ARBA"/>
</dbReference>
<feature type="domain" description="ABC transmembrane type-1" evidence="8">
    <location>
        <begin position="59"/>
        <end position="239"/>
    </location>
</feature>
<organism evidence="9 10">
    <name type="scientific">Janthinobacterium lividum</name>
    <dbReference type="NCBI Taxonomy" id="29581"/>
    <lineage>
        <taxon>Bacteria</taxon>
        <taxon>Pseudomonadati</taxon>
        <taxon>Pseudomonadota</taxon>
        <taxon>Betaproteobacteria</taxon>
        <taxon>Burkholderiales</taxon>
        <taxon>Oxalobacteraceae</taxon>
        <taxon>Janthinobacterium</taxon>
    </lineage>
</organism>
<keyword evidence="3" id="KW-1003">Cell membrane</keyword>
<comment type="similarity">
    <text evidence="7">Belongs to the binding-protein-dependent transport system permease family.</text>
</comment>
<dbReference type="SUPFAM" id="SSF161098">
    <property type="entry name" value="MetI-like"/>
    <property type="match status" value="1"/>
</dbReference>
<keyword evidence="5 7" id="KW-1133">Transmembrane helix</keyword>
<dbReference type="GO" id="GO:0005886">
    <property type="term" value="C:plasma membrane"/>
    <property type="evidence" value="ECO:0007669"/>
    <property type="project" value="UniProtKB-SubCell"/>
</dbReference>
<dbReference type="Gene3D" id="1.10.3720.10">
    <property type="entry name" value="MetI-like"/>
    <property type="match status" value="1"/>
</dbReference>
<evidence type="ECO:0000256" key="4">
    <source>
        <dbReference type="ARBA" id="ARBA00022692"/>
    </source>
</evidence>
<keyword evidence="6 7" id="KW-0472">Membrane</keyword>
<keyword evidence="4 7" id="KW-0812">Transmembrane</keyword>
<evidence type="ECO:0000256" key="3">
    <source>
        <dbReference type="ARBA" id="ARBA00022475"/>
    </source>
</evidence>
<dbReference type="PROSITE" id="PS50928">
    <property type="entry name" value="ABC_TM1"/>
    <property type="match status" value="1"/>
</dbReference>
<sequence>MQRFVRSSWSVWASPLALLLLWTAATTFEWMPAHILMSPWQVLLTARDLAESGELGQHLGISLFRLLAGFGLGASAGLAFGVVLGLSPGLRSYVDPTFNVLRQLPTVALIPLFILLFGIGESFKVFIVAKASFFIVALAVHDAIRNLSQRYFEVAHVYCFSRWQRIRLIVLPAIVPAALTGMRIALSRSWMVLVGAELLAADSGLGQMMEMGRQMFRLDVVMVGVVLTGVIGFGLDRACHALESRLMRWKRNGESI</sequence>
<feature type="transmembrane region" description="Helical" evidence="7">
    <location>
        <begin position="125"/>
        <end position="144"/>
    </location>
</feature>
<evidence type="ECO:0000256" key="1">
    <source>
        <dbReference type="ARBA" id="ARBA00004651"/>
    </source>
</evidence>
<dbReference type="InterPro" id="IPR035906">
    <property type="entry name" value="MetI-like_sf"/>
</dbReference>
<evidence type="ECO:0000313" key="9">
    <source>
        <dbReference type="EMBL" id="OHV96754.1"/>
    </source>
</evidence>
<reference evidence="9 10" key="1">
    <citation type="submission" date="2015-06" db="EMBL/GenBank/DDBJ databases">
        <title>Draft genome sequencing of a biphenyl-degrading bacterium, Janthinobacterium lividum MEG1.</title>
        <authorList>
            <person name="Shimodaira J."/>
            <person name="Hatta T."/>
        </authorList>
    </citation>
    <scope>NUCLEOTIDE SEQUENCE [LARGE SCALE GENOMIC DNA]</scope>
    <source>
        <strain evidence="9 10">MEG1</strain>
    </source>
</reference>
<proteinExistence type="inferred from homology"/>